<dbReference type="InterPro" id="IPR051461">
    <property type="entry name" value="UPF0750_membrane"/>
</dbReference>
<evidence type="ECO:0000256" key="4">
    <source>
        <dbReference type="ARBA" id="ARBA00022989"/>
    </source>
</evidence>
<comment type="caution">
    <text evidence="7">The sequence shown here is derived from an EMBL/GenBank/DDBJ whole genome shotgun (WGS) entry which is preliminary data.</text>
</comment>
<keyword evidence="8" id="KW-1185">Reference proteome</keyword>
<keyword evidence="4 6" id="KW-1133">Transmembrane helix</keyword>
<gene>
    <name evidence="7" type="ORF">QQS35_03815</name>
</gene>
<proteinExistence type="predicted"/>
<protein>
    <submittedName>
        <fullName evidence="7">YitT family protein</fullName>
    </submittedName>
</protein>
<keyword evidence="3 6" id="KW-0812">Transmembrane</keyword>
<dbReference type="PANTHER" id="PTHR33545:SF9">
    <property type="entry name" value="UPF0750 MEMBRANE PROTEIN YITE"/>
    <property type="match status" value="1"/>
</dbReference>
<evidence type="ECO:0000256" key="2">
    <source>
        <dbReference type="ARBA" id="ARBA00022475"/>
    </source>
</evidence>
<name>A0ABT7L328_9BACI</name>
<organism evidence="7 8">
    <name type="scientific">Aquibacillus rhizosphaerae</name>
    <dbReference type="NCBI Taxonomy" id="3051431"/>
    <lineage>
        <taxon>Bacteria</taxon>
        <taxon>Bacillati</taxon>
        <taxon>Bacillota</taxon>
        <taxon>Bacilli</taxon>
        <taxon>Bacillales</taxon>
        <taxon>Bacillaceae</taxon>
        <taxon>Aquibacillus</taxon>
    </lineage>
</organism>
<accession>A0ABT7L328</accession>
<evidence type="ECO:0000256" key="3">
    <source>
        <dbReference type="ARBA" id="ARBA00022692"/>
    </source>
</evidence>
<keyword evidence="5 6" id="KW-0472">Membrane</keyword>
<feature type="transmembrane region" description="Helical" evidence="6">
    <location>
        <begin position="7"/>
        <end position="27"/>
    </location>
</feature>
<dbReference type="InterPro" id="IPR003740">
    <property type="entry name" value="YitT"/>
</dbReference>
<evidence type="ECO:0000256" key="6">
    <source>
        <dbReference type="SAM" id="Phobius"/>
    </source>
</evidence>
<feature type="transmembrane region" description="Helical" evidence="6">
    <location>
        <begin position="103"/>
        <end position="122"/>
    </location>
</feature>
<evidence type="ECO:0000256" key="5">
    <source>
        <dbReference type="ARBA" id="ARBA00023136"/>
    </source>
</evidence>
<evidence type="ECO:0000313" key="8">
    <source>
        <dbReference type="Proteomes" id="UP001235343"/>
    </source>
</evidence>
<keyword evidence="2" id="KW-1003">Cell membrane</keyword>
<dbReference type="EMBL" id="JASTZU010000018">
    <property type="protein sequence ID" value="MDL4839585.1"/>
    <property type="molecule type" value="Genomic_DNA"/>
</dbReference>
<dbReference type="Proteomes" id="UP001235343">
    <property type="component" value="Unassembled WGS sequence"/>
</dbReference>
<reference evidence="7 8" key="1">
    <citation type="submission" date="2023-06" db="EMBL/GenBank/DDBJ databases">
        <title>Aquibacillus rhizosphaerae LR5S19.</title>
        <authorList>
            <person name="Sun J.-Q."/>
        </authorList>
    </citation>
    <scope>NUCLEOTIDE SEQUENCE [LARGE SCALE GENOMIC DNA]</scope>
    <source>
        <strain evidence="7 8">LR5S19</strain>
    </source>
</reference>
<feature type="transmembrane region" description="Helical" evidence="6">
    <location>
        <begin position="47"/>
        <end position="70"/>
    </location>
</feature>
<evidence type="ECO:0000256" key="1">
    <source>
        <dbReference type="ARBA" id="ARBA00004651"/>
    </source>
</evidence>
<comment type="subcellular location">
    <subcellularLocation>
        <location evidence="1">Cell membrane</location>
        <topology evidence="1">Multi-pass membrane protein</topology>
    </subcellularLocation>
</comment>
<dbReference type="PANTHER" id="PTHR33545">
    <property type="entry name" value="UPF0750 MEMBRANE PROTEIN YITT-RELATED"/>
    <property type="match status" value="1"/>
</dbReference>
<dbReference type="RefSeq" id="WP_285930502.1">
    <property type="nucleotide sequence ID" value="NZ_JASTZU010000018.1"/>
</dbReference>
<sequence>MKYLTHHYFLITCGSFIQGMAMSLFLFPHSIPSGGAAGIAVLLNYWFGIPLSFALWFVNFSLLVLAIYWLGNSSAIGTMYAITITSISVHLFSMDLFVHYSNIWLDLFIGSVTLGIGVGILLRQKVSNGGMGVLALIIAVHRNSSPGKPLLLLNGLIFILTGSIIHWPIVFQAILLQFGSTKIVDIVYNLKLIPKIPKITPPVVWRKK</sequence>
<dbReference type="Pfam" id="PF02588">
    <property type="entry name" value="YitT_membrane"/>
    <property type="match status" value="1"/>
</dbReference>
<feature type="transmembrane region" description="Helical" evidence="6">
    <location>
        <begin position="151"/>
        <end position="175"/>
    </location>
</feature>
<evidence type="ECO:0000313" key="7">
    <source>
        <dbReference type="EMBL" id="MDL4839585.1"/>
    </source>
</evidence>